<dbReference type="InterPro" id="IPR027417">
    <property type="entry name" value="P-loop_NTPase"/>
</dbReference>
<dbReference type="PROSITE" id="PS51192">
    <property type="entry name" value="HELICASE_ATP_BIND_1"/>
    <property type="match status" value="1"/>
</dbReference>
<evidence type="ECO:0000259" key="7">
    <source>
        <dbReference type="PROSITE" id="PS51192"/>
    </source>
</evidence>
<feature type="domain" description="DEAD-box RNA helicase Q" evidence="8">
    <location>
        <begin position="70"/>
        <end position="98"/>
    </location>
</feature>
<feature type="domain" description="Helicase ATP-binding" evidence="7">
    <location>
        <begin position="101"/>
        <end position="214"/>
    </location>
</feature>
<dbReference type="InterPro" id="IPR014014">
    <property type="entry name" value="RNA_helicase_DEAD_Q_motif"/>
</dbReference>
<evidence type="ECO:0000256" key="2">
    <source>
        <dbReference type="ARBA" id="ARBA00022801"/>
    </source>
</evidence>
<name>C5KW95_PERM5</name>
<gene>
    <name evidence="9" type="ORF">Pmar_PMAR014504</name>
</gene>
<protein>
    <submittedName>
        <fullName evidence="9">DEAD box ATP-dependent RNA helicase, putative</fullName>
    </submittedName>
</protein>
<dbReference type="GO" id="GO:0016787">
    <property type="term" value="F:hydrolase activity"/>
    <property type="evidence" value="ECO:0007669"/>
    <property type="project" value="UniProtKB-KW"/>
</dbReference>
<keyword evidence="1" id="KW-0547">Nucleotide-binding</keyword>
<proteinExistence type="predicted"/>
<feature type="short sequence motif" description="Q motif" evidence="5">
    <location>
        <begin position="70"/>
        <end position="98"/>
    </location>
</feature>
<dbReference type="GO" id="GO:0005524">
    <property type="term" value="F:ATP binding"/>
    <property type="evidence" value="ECO:0007669"/>
    <property type="project" value="UniProtKB-KW"/>
</dbReference>
<keyword evidence="4" id="KW-0067">ATP-binding</keyword>
<dbReference type="PANTHER" id="PTHR47958">
    <property type="entry name" value="ATP-DEPENDENT RNA HELICASE DBP3"/>
    <property type="match status" value="1"/>
</dbReference>
<dbReference type="OrthoDB" id="196131at2759"/>
<evidence type="ECO:0000259" key="8">
    <source>
        <dbReference type="PROSITE" id="PS51195"/>
    </source>
</evidence>
<evidence type="ECO:0000256" key="6">
    <source>
        <dbReference type="SAM" id="MobiDB-lite"/>
    </source>
</evidence>
<organism evidence="10">
    <name type="scientific">Perkinsus marinus (strain ATCC 50983 / TXsc)</name>
    <dbReference type="NCBI Taxonomy" id="423536"/>
    <lineage>
        <taxon>Eukaryota</taxon>
        <taxon>Sar</taxon>
        <taxon>Alveolata</taxon>
        <taxon>Perkinsozoa</taxon>
        <taxon>Perkinsea</taxon>
        <taxon>Perkinsida</taxon>
        <taxon>Perkinsidae</taxon>
        <taxon>Perkinsus</taxon>
    </lineage>
</organism>
<dbReference type="AlphaFoldDB" id="C5KW95"/>
<dbReference type="OMA" id="ICQETIM"/>
<dbReference type="GeneID" id="9056902"/>
<evidence type="ECO:0000256" key="5">
    <source>
        <dbReference type="PROSITE-ProRule" id="PRU00552"/>
    </source>
</evidence>
<reference evidence="9 10" key="1">
    <citation type="submission" date="2008-07" db="EMBL/GenBank/DDBJ databases">
        <authorList>
            <person name="El-Sayed N."/>
            <person name="Caler E."/>
            <person name="Inman J."/>
            <person name="Amedeo P."/>
            <person name="Hass B."/>
            <person name="Wortman J."/>
        </authorList>
    </citation>
    <scope>NUCLEOTIDE SEQUENCE [LARGE SCALE GENOMIC DNA]</scope>
    <source>
        <strain evidence="10">ATCC 50983 / TXsc</strain>
    </source>
</reference>
<dbReference type="InterPro" id="IPR011545">
    <property type="entry name" value="DEAD/DEAH_box_helicase_dom"/>
</dbReference>
<dbReference type="RefSeq" id="XP_002779411.1">
    <property type="nucleotide sequence ID" value="XM_002779365.1"/>
</dbReference>
<dbReference type="SUPFAM" id="SSF52540">
    <property type="entry name" value="P-loop containing nucleoside triphosphate hydrolases"/>
    <property type="match status" value="1"/>
</dbReference>
<dbReference type="Proteomes" id="UP000007800">
    <property type="component" value="Unassembled WGS sequence"/>
</dbReference>
<evidence type="ECO:0000313" key="10">
    <source>
        <dbReference type="Proteomes" id="UP000007800"/>
    </source>
</evidence>
<dbReference type="InParanoid" id="C5KW95"/>
<accession>C5KW95</accession>
<dbReference type="PROSITE" id="PS51195">
    <property type="entry name" value="Q_MOTIF"/>
    <property type="match status" value="1"/>
</dbReference>
<evidence type="ECO:0000256" key="3">
    <source>
        <dbReference type="ARBA" id="ARBA00022806"/>
    </source>
</evidence>
<evidence type="ECO:0000256" key="1">
    <source>
        <dbReference type="ARBA" id="ARBA00022741"/>
    </source>
</evidence>
<keyword evidence="3 9" id="KW-0347">Helicase</keyword>
<dbReference type="Pfam" id="PF00270">
    <property type="entry name" value="DEAD"/>
    <property type="match status" value="1"/>
</dbReference>
<evidence type="ECO:0000313" key="9">
    <source>
        <dbReference type="EMBL" id="EER11206.1"/>
    </source>
</evidence>
<dbReference type="EMBL" id="GG676994">
    <property type="protein sequence ID" value="EER11206.1"/>
    <property type="molecule type" value="Genomic_DNA"/>
</dbReference>
<keyword evidence="10" id="KW-1185">Reference proteome</keyword>
<dbReference type="Gene3D" id="3.40.50.300">
    <property type="entry name" value="P-loop containing nucleotide triphosphate hydrolases"/>
    <property type="match status" value="1"/>
</dbReference>
<sequence>MSSDRLDWSQPASRGDGTWLRRGGRRPVCEDAREIFEQSNAMTTGINFNEYDKIPTEVSGKGAAGIGHIDSFGEAKLDAGILRNIEKCGYTKPTPVQKHAIPVVMAKRDLMACAQTGSGKTGAFLLPTIHRMIEEGPPASVNSSVKNGGRWKAYPVSLVLAPTRELASQIFEEARKYCYGTGIRSVVVYGGAEIDCSSGNWKEAAIYSLQRRGD</sequence>
<dbReference type="InterPro" id="IPR014001">
    <property type="entry name" value="Helicase_ATP-bd"/>
</dbReference>
<dbReference type="GO" id="GO:0003676">
    <property type="term" value="F:nucleic acid binding"/>
    <property type="evidence" value="ECO:0007669"/>
    <property type="project" value="InterPro"/>
</dbReference>
<keyword evidence="2" id="KW-0378">Hydrolase</keyword>
<dbReference type="GO" id="GO:0003724">
    <property type="term" value="F:RNA helicase activity"/>
    <property type="evidence" value="ECO:0007669"/>
    <property type="project" value="InterPro"/>
</dbReference>
<evidence type="ECO:0000256" key="4">
    <source>
        <dbReference type="ARBA" id="ARBA00022840"/>
    </source>
</evidence>
<feature type="region of interest" description="Disordered" evidence="6">
    <location>
        <begin position="1"/>
        <end position="24"/>
    </location>
</feature>